<dbReference type="SUPFAM" id="SSF54001">
    <property type="entry name" value="Cysteine proteinases"/>
    <property type="match status" value="1"/>
</dbReference>
<feature type="domain" description="Transglutaminase-like" evidence="1">
    <location>
        <begin position="171"/>
        <end position="242"/>
    </location>
</feature>
<dbReference type="RefSeq" id="WP_075798157.1">
    <property type="nucleotide sequence ID" value="NZ_CP015583.1"/>
</dbReference>
<dbReference type="Gene3D" id="3.10.620.30">
    <property type="match status" value="1"/>
</dbReference>
<dbReference type="SMART" id="SM00460">
    <property type="entry name" value="TGc"/>
    <property type="match status" value="1"/>
</dbReference>
<reference evidence="2 3" key="1">
    <citation type="submission" date="2016-05" db="EMBL/GenBank/DDBJ databases">
        <title>Complete Genome and Methylome Analysis of Psychrotrophic Bacterial Isolates from Antarctic Lake Untersee.</title>
        <authorList>
            <person name="Fomenkov A."/>
            <person name="Akimov V.N."/>
            <person name="Vasilyeva L.V."/>
            <person name="Andersen D."/>
            <person name="Vincze T."/>
            <person name="Roberts R.J."/>
        </authorList>
    </citation>
    <scope>NUCLEOTIDE SEQUENCE [LARGE SCALE GENOMIC DNA]</scope>
    <source>
        <strain evidence="2 3">U14-5</strain>
    </source>
</reference>
<evidence type="ECO:0000313" key="2">
    <source>
        <dbReference type="EMBL" id="APT57270.1"/>
    </source>
</evidence>
<dbReference type="PANTHER" id="PTHR33490:SF7">
    <property type="entry name" value="BLR2979 PROTEIN"/>
    <property type="match status" value="1"/>
</dbReference>
<evidence type="ECO:0000313" key="3">
    <source>
        <dbReference type="Proteomes" id="UP000185494"/>
    </source>
</evidence>
<dbReference type="Pfam" id="PF01841">
    <property type="entry name" value="Transglut_core"/>
    <property type="match status" value="1"/>
</dbReference>
<dbReference type="InterPro" id="IPR002931">
    <property type="entry name" value="Transglutaminase-like"/>
</dbReference>
<evidence type="ECO:0000259" key="1">
    <source>
        <dbReference type="SMART" id="SM00460"/>
    </source>
</evidence>
<dbReference type="InterPro" id="IPR038765">
    <property type="entry name" value="Papain-like_cys_pep_sf"/>
</dbReference>
<dbReference type="Proteomes" id="UP000185494">
    <property type="component" value="Chromosome 1"/>
</dbReference>
<proteinExistence type="predicted"/>
<protein>
    <submittedName>
        <fullName evidence="2">Transglutaminase</fullName>
    </submittedName>
</protein>
<organism evidence="2 3">
    <name type="scientific">Roseomonas gilardii</name>
    <dbReference type="NCBI Taxonomy" id="257708"/>
    <lineage>
        <taxon>Bacteria</taxon>
        <taxon>Pseudomonadati</taxon>
        <taxon>Pseudomonadota</taxon>
        <taxon>Alphaproteobacteria</taxon>
        <taxon>Acetobacterales</taxon>
        <taxon>Roseomonadaceae</taxon>
        <taxon>Roseomonas</taxon>
    </lineage>
</organism>
<dbReference type="AlphaFoldDB" id="A0A1L7AEW6"/>
<sequence>MILRVRHVTSYAYGHPVEMATHMLCLTPRELPAQRVLSTTLTSTPEAARTTIGRDHFGNHVTWLFLDSPHERFEVVTEAVVDVHFLPPPPAAATLPWEAVAAMARRDPEAAEFTFPSPMVRVGEAARDFVTPSFPAGRPVLEGLLDLNSRFKKEFRFRSGVTGIATPVDEVLRRREGVCQDFSHVMIAGLRALGLPARYTSGYIRTYPPPGQPRRVGADMSHAWVGAWLGPELGWLNLDPTNNILLSEEHVLLGWGRDFGDVSPLRGIILGGGRHKLEVGVDLAPVGED</sequence>
<dbReference type="PANTHER" id="PTHR33490">
    <property type="entry name" value="BLR5614 PROTEIN-RELATED"/>
    <property type="match status" value="1"/>
</dbReference>
<dbReference type="KEGG" id="rgi:RGI145_09310"/>
<dbReference type="InterPro" id="IPR013589">
    <property type="entry name" value="Bac_transglu_N"/>
</dbReference>
<dbReference type="Pfam" id="PF08379">
    <property type="entry name" value="Bact_transglu_N"/>
    <property type="match status" value="1"/>
</dbReference>
<accession>A0A1L7AEW6</accession>
<dbReference type="STRING" id="257708.RGI145_09310"/>
<gene>
    <name evidence="2" type="ORF">RGI145_09310</name>
</gene>
<dbReference type="EMBL" id="CP015583">
    <property type="protein sequence ID" value="APT57270.1"/>
    <property type="molecule type" value="Genomic_DNA"/>
</dbReference>
<dbReference type="eggNOG" id="COG1305">
    <property type="taxonomic scope" value="Bacteria"/>
</dbReference>
<name>A0A1L7AEW6_9PROT</name>